<dbReference type="Proteomes" id="UP000182178">
    <property type="component" value="Unassembled WGS sequence"/>
</dbReference>
<dbReference type="EMBL" id="CYHC01000009">
    <property type="protein sequence ID" value="CUA89740.1"/>
    <property type="molecule type" value="Genomic_DNA"/>
</dbReference>
<evidence type="ECO:0000313" key="12">
    <source>
        <dbReference type="Proteomes" id="UP000182178"/>
    </source>
</evidence>
<evidence type="ECO:0000256" key="6">
    <source>
        <dbReference type="ARBA" id="ARBA00022989"/>
    </source>
</evidence>
<dbReference type="PROSITE" id="PS50893">
    <property type="entry name" value="ABC_TRANSPORTER_2"/>
    <property type="match status" value="1"/>
</dbReference>
<dbReference type="PANTHER" id="PTHR43394:SF1">
    <property type="entry name" value="ATP-BINDING CASSETTE SUB-FAMILY B MEMBER 10, MITOCHONDRIAL"/>
    <property type="match status" value="1"/>
</dbReference>
<dbReference type="PROSITE" id="PS00211">
    <property type="entry name" value="ABC_TRANSPORTER_1"/>
    <property type="match status" value="1"/>
</dbReference>
<comment type="caution">
    <text evidence="11">The sequence shown here is derived from an EMBL/GenBank/DDBJ whole genome shotgun (WGS) entry which is preliminary data.</text>
</comment>
<dbReference type="InterPro" id="IPR017871">
    <property type="entry name" value="ABC_transporter-like_CS"/>
</dbReference>
<dbReference type="PROSITE" id="PS50929">
    <property type="entry name" value="ABC_TM1F"/>
    <property type="match status" value="1"/>
</dbReference>
<evidence type="ECO:0000313" key="11">
    <source>
        <dbReference type="EMBL" id="CUA89740.1"/>
    </source>
</evidence>
<evidence type="ECO:0000256" key="1">
    <source>
        <dbReference type="ARBA" id="ARBA00004651"/>
    </source>
</evidence>
<dbReference type="SMART" id="SM00382">
    <property type="entry name" value="AAA"/>
    <property type="match status" value="1"/>
</dbReference>
<keyword evidence="5" id="KW-0067">ATP-binding</keyword>
<feature type="transmembrane region" description="Helical" evidence="8">
    <location>
        <begin position="73"/>
        <end position="92"/>
    </location>
</feature>
<evidence type="ECO:0000256" key="8">
    <source>
        <dbReference type="SAM" id="Phobius"/>
    </source>
</evidence>
<comment type="subcellular location">
    <subcellularLocation>
        <location evidence="1">Cell membrane</location>
        <topology evidence="1">Multi-pass membrane protein</topology>
    </subcellularLocation>
</comment>
<name>A0ABM9U7T0_9HYPH</name>
<protein>
    <submittedName>
        <fullName evidence="11">ABC-type multidrug transport system, ATPase and permease component</fullName>
    </submittedName>
</protein>
<feature type="domain" description="ABC transporter" evidence="9">
    <location>
        <begin position="353"/>
        <end position="587"/>
    </location>
</feature>
<feature type="domain" description="ABC transmembrane type-1" evidence="10">
    <location>
        <begin position="38"/>
        <end position="319"/>
    </location>
</feature>
<evidence type="ECO:0000256" key="7">
    <source>
        <dbReference type="ARBA" id="ARBA00023136"/>
    </source>
</evidence>
<dbReference type="InterPro" id="IPR003439">
    <property type="entry name" value="ABC_transporter-like_ATP-bd"/>
</dbReference>
<comment type="similarity">
    <text evidence="2">Belongs to the ABC transporter superfamily.</text>
</comment>
<dbReference type="Pfam" id="PF00664">
    <property type="entry name" value="ABC_membrane"/>
    <property type="match status" value="1"/>
</dbReference>
<evidence type="ECO:0000256" key="4">
    <source>
        <dbReference type="ARBA" id="ARBA00022741"/>
    </source>
</evidence>
<reference evidence="11 12" key="1">
    <citation type="submission" date="2015-08" db="EMBL/GenBank/DDBJ databases">
        <authorList>
            <person name="Varghese N."/>
        </authorList>
    </citation>
    <scope>NUCLEOTIDE SEQUENCE [LARGE SCALE GENOMIC DNA]</scope>
    <source>
        <strain evidence="11 12">DSM 18167</strain>
    </source>
</reference>
<evidence type="ECO:0000256" key="3">
    <source>
        <dbReference type="ARBA" id="ARBA00022692"/>
    </source>
</evidence>
<accession>A0ABM9U7T0</accession>
<dbReference type="Gene3D" id="1.20.1560.10">
    <property type="entry name" value="ABC transporter type 1, transmembrane domain"/>
    <property type="match status" value="1"/>
</dbReference>
<keyword evidence="12" id="KW-1185">Reference proteome</keyword>
<dbReference type="InterPro" id="IPR039421">
    <property type="entry name" value="Type_1_exporter"/>
</dbReference>
<keyword evidence="7 8" id="KW-0472">Membrane</keyword>
<dbReference type="PANTHER" id="PTHR43394">
    <property type="entry name" value="ATP-DEPENDENT PERMEASE MDL1, MITOCHONDRIAL"/>
    <property type="match status" value="1"/>
</dbReference>
<sequence>MLAAQHMSKRPPLVTRDTLPTLMRLWREWVRPHWRTLALVLLLIAVVSAATGAYPLLIKEAFNAFEQKNEEALLLGPVLVIVLTAIRGGALWGRAVLTNKVVTRVEADMQTALYAHLIDADIAQLGRESPAALTQRFTTDFAFIKEALTRVFTVFLSDLGMVIALVISMLWIDPWLTLAAAVVAPFASLPISRIGRKLRRVATSTQEEIGAMASHVSESLAGVRVAKVFSLEDYLKQRAADAFETVRALRMKAANARAKLDPLLEIGGGVAVAGVLVLIGWRIMRGESTVGDFTGFVAALLMAAQPIRAIGNLNAIVQEAMAALKRYFAVMDEKPTILDRPGARPLVVSSGLVRFENVHFHYRSDVPALDGIDLILPAGRTTALVGRSGSGKSTLMSLVPRLYDVTQGRVTIDGTDVRAATLASLRTNIAVVSQEVVLFDDTVRANIAFGRPGADDGAIEAAAKAAAAHDFIMRLPEGYGTRVGSAGARLSGGERQRIALARAILKDAPILLLDEATSALDTESEKAVQEALARLMRGRTTIVIAHRLSTVRDADLIVVMDGGRIAETGRHDELVARDGIYAKLYRLQLADDVTPVQAK</sequence>
<feature type="transmembrane region" description="Helical" evidence="8">
    <location>
        <begin position="263"/>
        <end position="284"/>
    </location>
</feature>
<evidence type="ECO:0000259" key="9">
    <source>
        <dbReference type="PROSITE" id="PS50893"/>
    </source>
</evidence>
<evidence type="ECO:0000256" key="2">
    <source>
        <dbReference type="ARBA" id="ARBA00005417"/>
    </source>
</evidence>
<proteinExistence type="inferred from homology"/>
<feature type="transmembrane region" description="Helical" evidence="8">
    <location>
        <begin position="151"/>
        <end position="172"/>
    </location>
</feature>
<organism evidence="11 12">
    <name type="scientific">Chelatococcus sambhunathii</name>
    <dbReference type="NCBI Taxonomy" id="363953"/>
    <lineage>
        <taxon>Bacteria</taxon>
        <taxon>Pseudomonadati</taxon>
        <taxon>Pseudomonadota</taxon>
        <taxon>Alphaproteobacteria</taxon>
        <taxon>Hyphomicrobiales</taxon>
        <taxon>Chelatococcaceae</taxon>
        <taxon>Chelatococcus</taxon>
    </lineage>
</organism>
<dbReference type="InterPro" id="IPR011527">
    <property type="entry name" value="ABC1_TM_dom"/>
</dbReference>
<keyword evidence="3 8" id="KW-0812">Transmembrane</keyword>
<dbReference type="InterPro" id="IPR036640">
    <property type="entry name" value="ABC1_TM_sf"/>
</dbReference>
<dbReference type="Pfam" id="PF00005">
    <property type="entry name" value="ABC_tran"/>
    <property type="match status" value="1"/>
</dbReference>
<evidence type="ECO:0000259" key="10">
    <source>
        <dbReference type="PROSITE" id="PS50929"/>
    </source>
</evidence>
<dbReference type="SUPFAM" id="SSF52540">
    <property type="entry name" value="P-loop containing nucleoside triphosphate hydrolases"/>
    <property type="match status" value="1"/>
</dbReference>
<dbReference type="InterPro" id="IPR027417">
    <property type="entry name" value="P-loop_NTPase"/>
</dbReference>
<feature type="transmembrane region" description="Helical" evidence="8">
    <location>
        <begin position="178"/>
        <end position="195"/>
    </location>
</feature>
<dbReference type="Gene3D" id="3.40.50.300">
    <property type="entry name" value="P-loop containing nucleotide triphosphate hydrolases"/>
    <property type="match status" value="1"/>
</dbReference>
<dbReference type="InterPro" id="IPR003593">
    <property type="entry name" value="AAA+_ATPase"/>
</dbReference>
<keyword evidence="6 8" id="KW-1133">Transmembrane helix</keyword>
<evidence type="ECO:0000256" key="5">
    <source>
        <dbReference type="ARBA" id="ARBA00022840"/>
    </source>
</evidence>
<dbReference type="SUPFAM" id="SSF90123">
    <property type="entry name" value="ABC transporter transmembrane region"/>
    <property type="match status" value="1"/>
</dbReference>
<dbReference type="CDD" id="cd18552">
    <property type="entry name" value="ABC_6TM_MsbA_like"/>
    <property type="match status" value="1"/>
</dbReference>
<keyword evidence="4" id="KW-0547">Nucleotide-binding</keyword>
<gene>
    <name evidence="11" type="ORF">Ga0061061_109131</name>
</gene>